<dbReference type="Proteomes" id="UP000735302">
    <property type="component" value="Unassembled WGS sequence"/>
</dbReference>
<accession>A0AAV3ZPK3</accession>
<evidence type="ECO:0000313" key="1">
    <source>
        <dbReference type="EMBL" id="GFN96596.1"/>
    </source>
</evidence>
<sequence>MVSMSVHNHWHQGMSLLGLFHEFPLLVMETACPEVFVWLLQEMIGGGIALELTMKGSFYTCSKFLSNDGDLQGDKLLETICKLSSNIVSTDENEIDVIATFGEGGPIFL</sequence>
<keyword evidence="2" id="KW-1185">Reference proteome</keyword>
<organism evidence="1 2">
    <name type="scientific">Plakobranchus ocellatus</name>
    <dbReference type="NCBI Taxonomy" id="259542"/>
    <lineage>
        <taxon>Eukaryota</taxon>
        <taxon>Metazoa</taxon>
        <taxon>Spiralia</taxon>
        <taxon>Lophotrochozoa</taxon>
        <taxon>Mollusca</taxon>
        <taxon>Gastropoda</taxon>
        <taxon>Heterobranchia</taxon>
        <taxon>Euthyneura</taxon>
        <taxon>Panpulmonata</taxon>
        <taxon>Sacoglossa</taxon>
        <taxon>Placobranchoidea</taxon>
        <taxon>Plakobranchidae</taxon>
        <taxon>Plakobranchus</taxon>
    </lineage>
</organism>
<dbReference type="EMBL" id="BLXT01002683">
    <property type="protein sequence ID" value="GFN96596.1"/>
    <property type="molecule type" value="Genomic_DNA"/>
</dbReference>
<reference evidence="1 2" key="1">
    <citation type="journal article" date="2021" name="Elife">
        <title>Chloroplast acquisition without the gene transfer in kleptoplastic sea slugs, Plakobranchus ocellatus.</title>
        <authorList>
            <person name="Maeda T."/>
            <person name="Takahashi S."/>
            <person name="Yoshida T."/>
            <person name="Shimamura S."/>
            <person name="Takaki Y."/>
            <person name="Nagai Y."/>
            <person name="Toyoda A."/>
            <person name="Suzuki Y."/>
            <person name="Arimoto A."/>
            <person name="Ishii H."/>
            <person name="Satoh N."/>
            <person name="Nishiyama T."/>
            <person name="Hasebe M."/>
            <person name="Maruyama T."/>
            <person name="Minagawa J."/>
            <person name="Obokata J."/>
            <person name="Shigenobu S."/>
        </authorList>
    </citation>
    <scope>NUCLEOTIDE SEQUENCE [LARGE SCALE GENOMIC DNA]</scope>
</reference>
<dbReference type="AlphaFoldDB" id="A0AAV3ZPK3"/>
<evidence type="ECO:0000313" key="2">
    <source>
        <dbReference type="Proteomes" id="UP000735302"/>
    </source>
</evidence>
<comment type="caution">
    <text evidence="1">The sequence shown here is derived from an EMBL/GenBank/DDBJ whole genome shotgun (WGS) entry which is preliminary data.</text>
</comment>
<proteinExistence type="predicted"/>
<protein>
    <submittedName>
        <fullName evidence="1">Uncharacterized protein</fullName>
    </submittedName>
</protein>
<gene>
    <name evidence="1" type="ORF">PoB_002310200</name>
</gene>
<name>A0AAV3ZPK3_9GAST</name>